<accession>A0A2K9EMT3</accession>
<keyword evidence="2" id="KW-0812">Transmembrane</keyword>
<dbReference type="RefSeq" id="WP_101461417.1">
    <property type="nucleotide sequence ID" value="NZ_CP025408.1"/>
</dbReference>
<keyword evidence="4" id="KW-1185">Reference proteome</keyword>
<organism evidence="3 4">
    <name type="scientific">Paracoccus tegillarcae</name>
    <dbReference type="NCBI Taxonomy" id="1529068"/>
    <lineage>
        <taxon>Bacteria</taxon>
        <taxon>Pseudomonadati</taxon>
        <taxon>Pseudomonadota</taxon>
        <taxon>Alphaproteobacteria</taxon>
        <taxon>Rhodobacterales</taxon>
        <taxon>Paracoccaceae</taxon>
        <taxon>Paracoccus</taxon>
    </lineage>
</organism>
<sequence>MFDYTRNMKLAVQDILRRSAMKAAAGTVLLIGMGFLMAALWTYLATGLDWGAMNASLAIGGGLFAVGLILFMVGGRVSHEPPSTDDLKNEIEARLNLATNAATDRARSEVMRVVDSATDRANAVLDRAGSTAGQFVSDTEETIRGTARKVGLSAENVEAAKDTAQDYARQAKAAADTNAGSMAKLIGGFAVGITLASKLKQRGRPDPRDYDYDDYYDDDRYV</sequence>
<evidence type="ECO:0008006" key="5">
    <source>
        <dbReference type="Google" id="ProtNLM"/>
    </source>
</evidence>
<dbReference type="OrthoDB" id="7773672at2"/>
<dbReference type="EMBL" id="CP025408">
    <property type="protein sequence ID" value="AUH34757.1"/>
    <property type="molecule type" value="Genomic_DNA"/>
</dbReference>
<feature type="transmembrane region" description="Helical" evidence="2">
    <location>
        <begin position="50"/>
        <end position="73"/>
    </location>
</feature>
<dbReference type="AlphaFoldDB" id="A0A2K9EMT3"/>
<reference evidence="3 4" key="1">
    <citation type="submission" date="2017-12" db="EMBL/GenBank/DDBJ databases">
        <authorList>
            <person name="Hurst M.R.H."/>
        </authorList>
    </citation>
    <scope>NUCLEOTIDE SEQUENCE [LARGE SCALE GENOMIC DNA]</scope>
    <source>
        <strain evidence="3 4">BM15</strain>
    </source>
</reference>
<name>A0A2K9EMT3_9RHOB</name>
<keyword evidence="2" id="KW-1133">Transmembrane helix</keyword>
<dbReference type="KEGG" id="paro:CUV01_16430"/>
<evidence type="ECO:0000313" key="3">
    <source>
        <dbReference type="EMBL" id="AUH34757.1"/>
    </source>
</evidence>
<dbReference type="InterPro" id="IPR009937">
    <property type="entry name" value="Phage_holin_3_6"/>
</dbReference>
<evidence type="ECO:0000256" key="1">
    <source>
        <dbReference type="SAM" id="MobiDB-lite"/>
    </source>
</evidence>
<evidence type="ECO:0000313" key="4">
    <source>
        <dbReference type="Proteomes" id="UP000233742"/>
    </source>
</evidence>
<feature type="region of interest" description="Disordered" evidence="1">
    <location>
        <begin position="200"/>
        <end position="222"/>
    </location>
</feature>
<keyword evidence="2" id="KW-0472">Membrane</keyword>
<feature type="transmembrane region" description="Helical" evidence="2">
    <location>
        <begin position="21"/>
        <end position="44"/>
    </location>
</feature>
<gene>
    <name evidence="3" type="ORF">CUV01_16430</name>
</gene>
<dbReference type="Proteomes" id="UP000233742">
    <property type="component" value="Chromosome"/>
</dbReference>
<dbReference type="Pfam" id="PF07332">
    <property type="entry name" value="Phage_holin_3_6"/>
    <property type="match status" value="1"/>
</dbReference>
<feature type="compositionally biased region" description="Acidic residues" evidence="1">
    <location>
        <begin position="211"/>
        <end position="222"/>
    </location>
</feature>
<evidence type="ECO:0000256" key="2">
    <source>
        <dbReference type="SAM" id="Phobius"/>
    </source>
</evidence>
<protein>
    <recommendedName>
        <fullName evidence="5">Phage holin family protein</fullName>
    </recommendedName>
</protein>
<proteinExistence type="predicted"/>